<protein>
    <recommendedName>
        <fullName evidence="2">YMGG-like Gly-zipper domain-containing protein</fullName>
    </recommendedName>
</protein>
<dbReference type="KEGG" id="hara:AArcS_2109"/>
<keyword evidence="1" id="KW-1133">Transmembrane helix</keyword>
<gene>
    <name evidence="3" type="ORF">AArcS_2109</name>
</gene>
<dbReference type="Pfam" id="PF13441">
    <property type="entry name" value="Gly-zipper_YMGG"/>
    <property type="match status" value="1"/>
</dbReference>
<keyword evidence="1" id="KW-0472">Membrane</keyword>
<evidence type="ECO:0000259" key="2">
    <source>
        <dbReference type="Pfam" id="PF13441"/>
    </source>
</evidence>
<proteinExistence type="predicted"/>
<feature type="domain" description="YMGG-like Gly-zipper" evidence="2">
    <location>
        <begin position="11"/>
        <end position="49"/>
    </location>
</feature>
<accession>A0A897MWM0</accession>
<dbReference type="GeneID" id="70685485"/>
<keyword evidence="1" id="KW-0812">Transmembrane</keyword>
<evidence type="ECO:0000313" key="3">
    <source>
        <dbReference type="EMBL" id="QSG03309.1"/>
    </source>
</evidence>
<name>A0A897MWM0_9EURY</name>
<dbReference type="EMBL" id="CP064786">
    <property type="protein sequence ID" value="QSG03309.1"/>
    <property type="molecule type" value="Genomic_DNA"/>
</dbReference>
<reference evidence="3" key="1">
    <citation type="submission" date="2020-11" db="EMBL/GenBank/DDBJ databases">
        <title>Carbohydrate-dependent, anaerobic sulfur respiration: A novel catabolism in halophilic archaea.</title>
        <authorList>
            <person name="Sorokin D.Y."/>
            <person name="Messina E."/>
            <person name="Smedile F."/>
            <person name="La Cono V."/>
            <person name="Hallsworth J.E."/>
            <person name="Yakimov M.M."/>
        </authorList>
    </citation>
    <scope>NUCLEOTIDE SEQUENCE</scope>
    <source>
        <strain evidence="3">AArc-S</strain>
    </source>
</reference>
<dbReference type="InterPro" id="IPR027367">
    <property type="entry name" value="Gly-zipper_YMGG"/>
</dbReference>
<evidence type="ECO:0000313" key="4">
    <source>
        <dbReference type="Proteomes" id="UP000663586"/>
    </source>
</evidence>
<organism evidence="3 4">
    <name type="scientific">Natranaeroarchaeum sulfidigenes</name>
    <dbReference type="NCBI Taxonomy" id="2784880"/>
    <lineage>
        <taxon>Archaea</taxon>
        <taxon>Methanobacteriati</taxon>
        <taxon>Methanobacteriota</taxon>
        <taxon>Stenosarchaea group</taxon>
        <taxon>Halobacteria</taxon>
        <taxon>Halobacteriales</taxon>
        <taxon>Natronoarchaeaceae</taxon>
        <taxon>Natranaeroarchaeum</taxon>
    </lineage>
</organism>
<sequence length="81" mass="8107">MKERLNLIFNRAKYAAIGAAVGAAVGGIISKNGASTGGAIGGLAGAVVGETRVSAETAYEQFKDALSDYELGSGSETPEAE</sequence>
<feature type="transmembrane region" description="Helical" evidence="1">
    <location>
        <begin position="12"/>
        <end position="30"/>
    </location>
</feature>
<dbReference type="Proteomes" id="UP000663586">
    <property type="component" value="Chromosome"/>
</dbReference>
<dbReference type="RefSeq" id="WP_238477365.1">
    <property type="nucleotide sequence ID" value="NZ_CP064786.1"/>
</dbReference>
<keyword evidence="4" id="KW-1185">Reference proteome</keyword>
<evidence type="ECO:0000256" key="1">
    <source>
        <dbReference type="SAM" id="Phobius"/>
    </source>
</evidence>
<dbReference type="AlphaFoldDB" id="A0A897MWM0"/>